<name>A0A0H0XN70_9SPHN</name>
<keyword evidence="3" id="KW-1185">Reference proteome</keyword>
<feature type="region of interest" description="Disordered" evidence="1">
    <location>
        <begin position="12"/>
        <end position="47"/>
    </location>
</feature>
<protein>
    <submittedName>
        <fullName evidence="2">Uncharacterized protein</fullName>
    </submittedName>
</protein>
<dbReference type="EMBL" id="LBHU01000002">
    <property type="protein sequence ID" value="KLI64048.1"/>
    <property type="molecule type" value="Genomic_DNA"/>
</dbReference>
<comment type="caution">
    <text evidence="2">The sequence shown here is derived from an EMBL/GenBank/DDBJ whole genome shotgun (WGS) entry which is preliminary data.</text>
</comment>
<dbReference type="STRING" id="874156.GCA_001021555_01912"/>
<accession>A0A0H0XN70</accession>
<organism evidence="2 3">
    <name type="scientific">Aurantiacibacter marinus</name>
    <dbReference type="NCBI Taxonomy" id="874156"/>
    <lineage>
        <taxon>Bacteria</taxon>
        <taxon>Pseudomonadati</taxon>
        <taxon>Pseudomonadota</taxon>
        <taxon>Alphaproteobacteria</taxon>
        <taxon>Sphingomonadales</taxon>
        <taxon>Erythrobacteraceae</taxon>
        <taxon>Aurantiacibacter</taxon>
    </lineage>
</organism>
<gene>
    <name evidence="2" type="ORF">AAV99_07035</name>
</gene>
<dbReference type="AlphaFoldDB" id="A0A0H0XN70"/>
<sequence>MIGAFALTACIPPAPQPTPVPTPSPAAQPAPTPVQPAAPITTASSNWADNLATPGDWTYSDSTGTPIASFGMAGQIPLFAMQCNRANRSISFGRLSNAGDPRTMRIRTETADRDLRAEPQSGASASILSASIPALDPFLDAMAFSKGRFAVQVAGEPVLYIPAWPEVTRVIEECRN</sequence>
<feature type="compositionally biased region" description="Pro residues" evidence="1">
    <location>
        <begin position="12"/>
        <end position="36"/>
    </location>
</feature>
<reference evidence="2 3" key="1">
    <citation type="submission" date="2015-04" db="EMBL/GenBank/DDBJ databases">
        <title>The draft genome sequence of Erythrobacter marinus HWDM-33.</title>
        <authorList>
            <person name="Zhuang L."/>
            <person name="Liu Y."/>
            <person name="Shao Z."/>
        </authorList>
    </citation>
    <scope>NUCLEOTIDE SEQUENCE [LARGE SCALE GENOMIC DNA]</scope>
    <source>
        <strain evidence="2 3">HWDM-33</strain>
    </source>
</reference>
<evidence type="ECO:0000313" key="2">
    <source>
        <dbReference type="EMBL" id="KLI64048.1"/>
    </source>
</evidence>
<dbReference type="Proteomes" id="UP000053455">
    <property type="component" value="Unassembled WGS sequence"/>
</dbReference>
<evidence type="ECO:0000256" key="1">
    <source>
        <dbReference type="SAM" id="MobiDB-lite"/>
    </source>
</evidence>
<proteinExistence type="predicted"/>
<dbReference type="PATRIC" id="fig|874156.12.peg.1446"/>
<evidence type="ECO:0000313" key="3">
    <source>
        <dbReference type="Proteomes" id="UP000053455"/>
    </source>
</evidence>